<proteinExistence type="predicted"/>
<keyword evidence="4" id="KW-1185">Reference proteome</keyword>
<feature type="compositionally biased region" description="Polar residues" evidence="2">
    <location>
        <begin position="1"/>
        <end position="11"/>
    </location>
</feature>
<dbReference type="InterPro" id="IPR010998">
    <property type="entry name" value="Integrase_recombinase_N"/>
</dbReference>
<organism evidence="3 4">
    <name type="scientific">Phrynocephalus forsythii</name>
    <dbReference type="NCBI Taxonomy" id="171643"/>
    <lineage>
        <taxon>Eukaryota</taxon>
        <taxon>Metazoa</taxon>
        <taxon>Chordata</taxon>
        <taxon>Craniata</taxon>
        <taxon>Vertebrata</taxon>
        <taxon>Euteleostomi</taxon>
        <taxon>Lepidosauria</taxon>
        <taxon>Squamata</taxon>
        <taxon>Bifurcata</taxon>
        <taxon>Unidentata</taxon>
        <taxon>Episquamata</taxon>
        <taxon>Toxicofera</taxon>
        <taxon>Iguania</taxon>
        <taxon>Acrodonta</taxon>
        <taxon>Agamidae</taxon>
        <taxon>Agaminae</taxon>
        <taxon>Phrynocephalus</taxon>
    </lineage>
</organism>
<dbReference type="GO" id="GO:0003677">
    <property type="term" value="F:DNA binding"/>
    <property type="evidence" value="ECO:0007669"/>
    <property type="project" value="UniProtKB-KW"/>
</dbReference>
<evidence type="ECO:0000313" key="3">
    <source>
        <dbReference type="EMBL" id="KAJ7310228.1"/>
    </source>
</evidence>
<dbReference type="AlphaFoldDB" id="A0A9Q0XD77"/>
<name>A0A9Q0XD77_9SAUR</name>
<feature type="region of interest" description="Disordered" evidence="2">
    <location>
        <begin position="1"/>
        <end position="39"/>
    </location>
</feature>
<accession>A0A9Q0XD77</accession>
<evidence type="ECO:0000256" key="2">
    <source>
        <dbReference type="SAM" id="MobiDB-lite"/>
    </source>
</evidence>
<evidence type="ECO:0000313" key="4">
    <source>
        <dbReference type="Proteomes" id="UP001142489"/>
    </source>
</evidence>
<protein>
    <recommendedName>
        <fullName evidence="5">Core-binding (CB) domain-containing protein</fullName>
    </recommendedName>
</protein>
<dbReference type="Gene3D" id="1.10.150.130">
    <property type="match status" value="1"/>
</dbReference>
<evidence type="ECO:0008006" key="5">
    <source>
        <dbReference type="Google" id="ProtNLM"/>
    </source>
</evidence>
<dbReference type="Proteomes" id="UP001142489">
    <property type="component" value="Unassembled WGS sequence"/>
</dbReference>
<evidence type="ECO:0000256" key="1">
    <source>
        <dbReference type="ARBA" id="ARBA00023125"/>
    </source>
</evidence>
<comment type="caution">
    <text evidence="3">The sequence shown here is derived from an EMBL/GenBank/DDBJ whole genome shotgun (WGS) entry which is preliminary data.</text>
</comment>
<dbReference type="SUPFAM" id="SSF47823">
    <property type="entry name" value="lambda integrase-like, N-terminal domain"/>
    <property type="match status" value="1"/>
</dbReference>
<gene>
    <name evidence="3" type="ORF">JRQ81_007124</name>
</gene>
<keyword evidence="1" id="KW-0238">DNA-binding</keyword>
<dbReference type="EMBL" id="JAPFRF010000015">
    <property type="protein sequence ID" value="KAJ7310228.1"/>
    <property type="molecule type" value="Genomic_DNA"/>
</dbReference>
<sequence length="225" mass="25001">MLAQQAPQPETSGGRASGAAQTEDGGAPPQPCPMSFWTAEPGSPFNPYYGDSPLRRVEMRRRKQPCRERWCPESNSGCSASPGKFLSDIPPRLRASLQPFGQGPMKPWHLTAMEAILRSLEPSTLEAYKEAMVRFWDYNVAQEGGKWPTSEEAILRYLVSLKHAGVSPDTMTAHLEAISFFSQACGYQDLSDSFRARTAIEGWRRMALLHPDSFRAITDSAEALY</sequence>
<reference evidence="3" key="1">
    <citation type="journal article" date="2023" name="DNA Res.">
        <title>Chromosome-level genome assembly of Phrynocephalus forsythii using third-generation DNA sequencing and Hi-C analysis.</title>
        <authorList>
            <person name="Qi Y."/>
            <person name="Zhao W."/>
            <person name="Zhao Y."/>
            <person name="Niu C."/>
            <person name="Cao S."/>
            <person name="Zhang Y."/>
        </authorList>
    </citation>
    <scope>NUCLEOTIDE SEQUENCE</scope>
    <source>
        <tissue evidence="3">Muscle</tissue>
    </source>
</reference>